<keyword evidence="2" id="KW-0813">Transport</keyword>
<dbReference type="PANTHER" id="PTHR23526:SF4">
    <property type="entry name" value="INTEGRAL MEMBRANE TRANSPORT PROTEIN"/>
    <property type="match status" value="1"/>
</dbReference>
<evidence type="ECO:0000256" key="4">
    <source>
        <dbReference type="ARBA" id="ARBA00022989"/>
    </source>
</evidence>
<feature type="transmembrane region" description="Helical" evidence="6">
    <location>
        <begin position="38"/>
        <end position="57"/>
    </location>
</feature>
<accession>A0A4U1D7R7</accession>
<dbReference type="InterPro" id="IPR011701">
    <property type="entry name" value="MFS"/>
</dbReference>
<feature type="domain" description="Major facilitator superfamily (MFS) profile" evidence="7">
    <location>
        <begin position="1"/>
        <end position="382"/>
    </location>
</feature>
<name>A0A4U1D7R7_9BACI</name>
<evidence type="ECO:0000256" key="6">
    <source>
        <dbReference type="SAM" id="Phobius"/>
    </source>
</evidence>
<dbReference type="EMBL" id="SWBM01000001">
    <property type="protein sequence ID" value="TKC18013.1"/>
    <property type="molecule type" value="Genomic_DNA"/>
</dbReference>
<dbReference type="PRINTS" id="PR01035">
    <property type="entry name" value="TCRTETA"/>
</dbReference>
<dbReference type="InterPro" id="IPR001958">
    <property type="entry name" value="Tet-R_TetA/multi-R_MdtG-like"/>
</dbReference>
<dbReference type="Gene3D" id="1.20.1250.20">
    <property type="entry name" value="MFS general substrate transporter like domains"/>
    <property type="match status" value="2"/>
</dbReference>
<evidence type="ECO:0000256" key="1">
    <source>
        <dbReference type="ARBA" id="ARBA00004651"/>
    </source>
</evidence>
<evidence type="ECO:0000313" key="9">
    <source>
        <dbReference type="Proteomes" id="UP000307756"/>
    </source>
</evidence>
<evidence type="ECO:0000256" key="2">
    <source>
        <dbReference type="ARBA" id="ARBA00022448"/>
    </source>
</evidence>
<dbReference type="PANTHER" id="PTHR23526">
    <property type="entry name" value="INTEGRAL MEMBRANE TRANSPORT PROTEIN-RELATED"/>
    <property type="match status" value="1"/>
</dbReference>
<dbReference type="OrthoDB" id="4822895at2"/>
<dbReference type="GO" id="GO:0022857">
    <property type="term" value="F:transmembrane transporter activity"/>
    <property type="evidence" value="ECO:0007669"/>
    <property type="project" value="InterPro"/>
</dbReference>
<dbReference type="CDD" id="cd17325">
    <property type="entry name" value="MFS_MdtG_SLC18_like"/>
    <property type="match status" value="1"/>
</dbReference>
<keyword evidence="3 6" id="KW-0812">Transmembrane</keyword>
<keyword evidence="4 6" id="KW-1133">Transmembrane helix</keyword>
<evidence type="ECO:0000259" key="7">
    <source>
        <dbReference type="PROSITE" id="PS50850"/>
    </source>
</evidence>
<dbReference type="SUPFAM" id="SSF103473">
    <property type="entry name" value="MFS general substrate transporter"/>
    <property type="match status" value="1"/>
</dbReference>
<evidence type="ECO:0000313" key="8">
    <source>
        <dbReference type="EMBL" id="TKC18013.1"/>
    </source>
</evidence>
<comment type="caution">
    <text evidence="8">The sequence shown here is derived from an EMBL/GenBank/DDBJ whole genome shotgun (WGS) entry which is preliminary data.</text>
</comment>
<dbReference type="AlphaFoldDB" id="A0A4U1D7R7"/>
<evidence type="ECO:0000256" key="5">
    <source>
        <dbReference type="ARBA" id="ARBA00023136"/>
    </source>
</evidence>
<feature type="transmembrane region" description="Helical" evidence="6">
    <location>
        <begin position="341"/>
        <end position="362"/>
    </location>
</feature>
<feature type="transmembrane region" description="Helical" evidence="6">
    <location>
        <begin position="240"/>
        <end position="258"/>
    </location>
</feature>
<dbReference type="GO" id="GO:0005886">
    <property type="term" value="C:plasma membrane"/>
    <property type="evidence" value="ECO:0007669"/>
    <property type="project" value="UniProtKB-SubCell"/>
</dbReference>
<feature type="transmembrane region" description="Helical" evidence="6">
    <location>
        <begin position="155"/>
        <end position="178"/>
    </location>
</feature>
<dbReference type="PROSITE" id="PS50850">
    <property type="entry name" value="MFS"/>
    <property type="match status" value="1"/>
</dbReference>
<keyword evidence="9" id="KW-1185">Reference proteome</keyword>
<dbReference type="InterPro" id="IPR036259">
    <property type="entry name" value="MFS_trans_sf"/>
</dbReference>
<dbReference type="Proteomes" id="UP000307756">
    <property type="component" value="Unassembled WGS sequence"/>
</dbReference>
<dbReference type="InterPro" id="IPR052528">
    <property type="entry name" value="Sugar_transport-like"/>
</dbReference>
<reference evidence="8 9" key="1">
    <citation type="journal article" date="2011" name="J. Microbiol.">
        <title>Bacillus kyonggiensis sp. nov., isolated from soil of a lettuce field.</title>
        <authorList>
            <person name="Dong K."/>
            <person name="Lee S."/>
        </authorList>
    </citation>
    <scope>NUCLEOTIDE SEQUENCE [LARGE SCALE GENOMIC DNA]</scope>
    <source>
        <strain evidence="8 9">NB22</strain>
    </source>
</reference>
<feature type="transmembrane region" description="Helical" evidence="6">
    <location>
        <begin position="270"/>
        <end position="288"/>
    </location>
</feature>
<proteinExistence type="predicted"/>
<feature type="transmembrane region" description="Helical" evidence="6">
    <location>
        <begin position="92"/>
        <end position="110"/>
    </location>
</feature>
<dbReference type="RefSeq" id="WP_136828730.1">
    <property type="nucleotide sequence ID" value="NZ_SWBM01000001.1"/>
</dbReference>
<dbReference type="InterPro" id="IPR020846">
    <property type="entry name" value="MFS_dom"/>
</dbReference>
<keyword evidence="5 6" id="KW-0472">Membrane</keyword>
<feature type="transmembrane region" description="Helical" evidence="6">
    <location>
        <begin position="69"/>
        <end position="86"/>
    </location>
</feature>
<gene>
    <name evidence="8" type="ORF">FA727_00115</name>
</gene>
<sequence length="390" mass="42203">MVVRIVVAIALTYQIMINITRPIVSLYATNLGANMAEIGYLTATYAFFPLLLAIPIGKISDRIGDRIPTILGTIGVTVGICLPFVFQSMWALYVSQALIGISQIFINVNLQNMIGTVSTSSNRDKNYSYFSLGVALGTLIGPVVGGYLAEHYSYHFSYLIATLIGIAPIILAILLPVIKRKIEEEKEDEKTKGKSAFNLLKIPNLRKALLASSLVLYSRDIYIAYFPIYAESVGYSVSTIGWILTVMGLASVAVRSALPMLINRFGRERVLLSTLAIAGIAFICIPVFDNIIGFYIFAALMGAGLGCGQPLSMSTIYNASPVSRKAEALGLRLATNRFSQVIAPLLFGLIGTVGGLSPVFYLSGIFLLGGSYITRETEKKEELPHASNDG</sequence>
<feature type="transmembrane region" description="Helical" evidence="6">
    <location>
        <begin position="130"/>
        <end position="149"/>
    </location>
</feature>
<comment type="subcellular location">
    <subcellularLocation>
        <location evidence="1">Cell membrane</location>
        <topology evidence="1">Multi-pass membrane protein</topology>
    </subcellularLocation>
</comment>
<evidence type="ECO:0000256" key="3">
    <source>
        <dbReference type="ARBA" id="ARBA00022692"/>
    </source>
</evidence>
<feature type="transmembrane region" description="Helical" evidence="6">
    <location>
        <begin position="208"/>
        <end position="228"/>
    </location>
</feature>
<dbReference type="Pfam" id="PF07690">
    <property type="entry name" value="MFS_1"/>
    <property type="match status" value="2"/>
</dbReference>
<organism evidence="8 9">
    <name type="scientific">Robertmurraya kyonggiensis</name>
    <dbReference type="NCBI Taxonomy" id="1037680"/>
    <lineage>
        <taxon>Bacteria</taxon>
        <taxon>Bacillati</taxon>
        <taxon>Bacillota</taxon>
        <taxon>Bacilli</taxon>
        <taxon>Bacillales</taxon>
        <taxon>Bacillaceae</taxon>
        <taxon>Robertmurraya</taxon>
    </lineage>
</organism>
<protein>
    <submittedName>
        <fullName evidence="8">MFS transporter</fullName>
    </submittedName>
</protein>